<dbReference type="SUPFAM" id="SSF55008">
    <property type="entry name" value="HMA, heavy metal-associated domain"/>
    <property type="match status" value="1"/>
</dbReference>
<dbReference type="PANTHER" id="PTHR46594:SF4">
    <property type="entry name" value="P-TYPE CATION-TRANSPORTING ATPASE"/>
    <property type="match status" value="1"/>
</dbReference>
<dbReference type="InterPro" id="IPR036412">
    <property type="entry name" value="HAD-like_sf"/>
</dbReference>
<dbReference type="PRINTS" id="PR00120">
    <property type="entry name" value="HATPASE"/>
</dbReference>
<keyword evidence="2 7" id="KW-0812">Transmembrane</keyword>
<reference evidence="10" key="1">
    <citation type="submission" date="2020-01" db="EMBL/GenBank/DDBJ databases">
        <authorList>
            <consortium name="DOE Joint Genome Institute"/>
            <person name="Haridas S."/>
            <person name="Albert R."/>
            <person name="Binder M."/>
            <person name="Bloem J."/>
            <person name="Labutti K."/>
            <person name="Salamov A."/>
            <person name="Andreopoulos B."/>
            <person name="Baker S.E."/>
            <person name="Barry K."/>
            <person name="Bills G."/>
            <person name="Bluhm B.H."/>
            <person name="Cannon C."/>
            <person name="Castanera R."/>
            <person name="Culley D.E."/>
            <person name="Daum C."/>
            <person name="Ezra D."/>
            <person name="Gonzalez J.B."/>
            <person name="Henrissat B."/>
            <person name="Kuo A."/>
            <person name="Liang C."/>
            <person name="Lipzen A."/>
            <person name="Lutzoni F."/>
            <person name="Magnuson J."/>
            <person name="Mondo S."/>
            <person name="Nolan M."/>
            <person name="Ohm R."/>
            <person name="Pangilinan J."/>
            <person name="Park H.-J."/>
            <person name="Ramirez L."/>
            <person name="Alfaro M."/>
            <person name="Sun H."/>
            <person name="Tritt A."/>
            <person name="Yoshinaga Y."/>
            <person name="Zwiers L.-H."/>
            <person name="Turgeon B.G."/>
            <person name="Goodwin S.B."/>
            <person name="Spatafora J.W."/>
            <person name="Crous P.W."/>
            <person name="Grigoriev I.V."/>
        </authorList>
    </citation>
    <scope>NUCLEOTIDE SEQUENCE</scope>
    <source>
        <strain evidence="10">P77</strain>
    </source>
</reference>
<name>A0A6A5JZQ0_9PLEO</name>
<dbReference type="Gene3D" id="3.40.1110.10">
    <property type="entry name" value="Calcium-transporting ATPase, cytoplasmic domain N"/>
    <property type="match status" value="1"/>
</dbReference>
<dbReference type="FunFam" id="2.70.150.10:FF:000002">
    <property type="entry name" value="Copper-transporting ATPase 1, putative"/>
    <property type="match status" value="1"/>
</dbReference>
<dbReference type="Proteomes" id="UP000800040">
    <property type="component" value="Unassembled WGS sequence"/>
</dbReference>
<dbReference type="SUPFAM" id="SSF81665">
    <property type="entry name" value="Calcium ATPase, transmembrane domain M"/>
    <property type="match status" value="1"/>
</dbReference>
<evidence type="ECO:0000313" key="10">
    <source>
        <dbReference type="EMBL" id="KAF1830019.1"/>
    </source>
</evidence>
<dbReference type="SFLD" id="SFLDF00027">
    <property type="entry name" value="p-type_atpase"/>
    <property type="match status" value="1"/>
</dbReference>
<evidence type="ECO:0000256" key="4">
    <source>
        <dbReference type="ARBA" id="ARBA00022967"/>
    </source>
</evidence>
<dbReference type="AlphaFoldDB" id="A0A6A5JZQ0"/>
<dbReference type="GO" id="GO:0016020">
    <property type="term" value="C:membrane"/>
    <property type="evidence" value="ECO:0007669"/>
    <property type="project" value="UniProtKB-SubCell"/>
</dbReference>
<feature type="transmembrane region" description="Helical" evidence="7">
    <location>
        <begin position="632"/>
        <end position="665"/>
    </location>
</feature>
<dbReference type="InterPro" id="IPR006121">
    <property type="entry name" value="HMA_dom"/>
</dbReference>
<evidence type="ECO:0000256" key="7">
    <source>
        <dbReference type="RuleBase" id="RU362081"/>
    </source>
</evidence>
<evidence type="ECO:0000256" key="3">
    <source>
        <dbReference type="ARBA" id="ARBA00022723"/>
    </source>
</evidence>
<keyword evidence="3 7" id="KW-0479">Metal-binding</keyword>
<dbReference type="InterPro" id="IPR008250">
    <property type="entry name" value="ATPase_P-typ_transduc_dom_A_sf"/>
</dbReference>
<sequence>MACGGGCCGSKDPVASASTTRMKDWTEAKSEWTPLPEPSPVAAAISKPESNPSRCLATPSNSCSGQSWPTAIASVPACCNSSPRKPVLASCCTGPTKQSCCNSDTPDVSDDDDDCVAGCCESRKSTPVSTKSIKDAVCCTSKPTGTTTARTEPSCCASSEAPQCCTDKKSALVGESQITTASTDYIDVEKGSAIREHVAISISGMTCTGCETKLKRTLGSLSYVSNLQTSLVLARIELDINASVATPEDVIKHLHRTTEFKCERISNRGSSVDLVCSSDPATLIKGDLPVGVLEVRLLGKQTIRVDYDADIVGARDLLADGWSQSLRLAPPSPDSSLDAGRKHVRHMGLLTLLSAVLTIPVLVMAWAPLPEREMAYGSASLALATVVQVVIAGPFYPKAIKALVFSKVIEMDLLIVLSTSAAYIFSVVSFVYLVTGNPLSTGEFFETSTLLVTLIMVGRWVASLARQKAAESISIRSLQTPTAILLVEDGKVEKEIDARLLQYGDILRVAPDSRIPTDGTVISGSSEIDESMLTGESKPVEKRTGSMVIAGSVNGSGTLTVRLTRLPGDNTITTIASMVDEAKLSKPKIQDIADTVASYFVPVVVTLTIITFSIWVAIGITVRHQSGSEATIAAITYAITVLIVSCPCAIGLAVPMVIVVASGVAAKRGVVFKSAGSIEVAYKTTDVVFDKTGTLTTGQLAVVREEYLGIGLEETKSRLVGLLANVKHPVSAAIAAHIKAQGFRDSSISDAKVITGKGVQGTSDGKVLRAGNSRWLGLADHAHAQSMLSDGLSTFCFTIDDELVAVFGLQDSLRPDAFSTIEILQQRGINVHILSGDDEGAVSGIASQLNVPNGTVRSRCSPSDKQAYIKALLEMPPTTSSTSKPRKPVVMYVGDGTNDAVALAQATVGVFMSSGTDIAQSAADVVLMRPSLSGVLTIINVSRKAMHRVAFNFGWSFVYNLFAVLLGAGAFVHVRIPPEFAGLGEFVSVLPVILAAILLKWSRL</sequence>
<proteinExistence type="inferred from homology"/>
<evidence type="ECO:0000256" key="6">
    <source>
        <dbReference type="ARBA" id="ARBA00023136"/>
    </source>
</evidence>
<dbReference type="Gene3D" id="2.70.150.10">
    <property type="entry name" value="Calcium-transporting ATPase, cytoplasmic transduction domain A"/>
    <property type="match status" value="1"/>
</dbReference>
<gene>
    <name evidence="10" type="ORF">BDW02DRAFT_123651</name>
</gene>
<dbReference type="NCBIfam" id="TIGR01525">
    <property type="entry name" value="ATPase-IB_hvy"/>
    <property type="match status" value="1"/>
</dbReference>
<dbReference type="SUPFAM" id="SSF56784">
    <property type="entry name" value="HAD-like"/>
    <property type="match status" value="1"/>
</dbReference>
<dbReference type="Pfam" id="PF00702">
    <property type="entry name" value="Hydrolase"/>
    <property type="match status" value="1"/>
</dbReference>
<dbReference type="PRINTS" id="PR00119">
    <property type="entry name" value="CATATPASE"/>
</dbReference>
<keyword evidence="4" id="KW-1278">Translocase</keyword>
<dbReference type="InterPro" id="IPR001757">
    <property type="entry name" value="P_typ_ATPase"/>
</dbReference>
<dbReference type="InterPro" id="IPR056236">
    <property type="entry name" value="HMA_PCA1"/>
</dbReference>
<dbReference type="SFLD" id="SFLDS00003">
    <property type="entry name" value="Haloacid_Dehalogenase"/>
    <property type="match status" value="1"/>
</dbReference>
<dbReference type="PANTHER" id="PTHR46594">
    <property type="entry name" value="P-TYPE CATION-TRANSPORTING ATPASE"/>
    <property type="match status" value="1"/>
</dbReference>
<dbReference type="InterPro" id="IPR036163">
    <property type="entry name" value="HMA_dom_sf"/>
</dbReference>
<dbReference type="Pfam" id="PF00403">
    <property type="entry name" value="HMA"/>
    <property type="match status" value="1"/>
</dbReference>
<feature type="transmembrane region" description="Helical" evidence="7">
    <location>
        <begin position="444"/>
        <end position="462"/>
    </location>
</feature>
<keyword evidence="7" id="KW-0067">ATP-binding</keyword>
<protein>
    <submittedName>
        <fullName evidence="10">Copper-translocating P-t</fullName>
    </submittedName>
</protein>
<keyword evidence="11" id="KW-1185">Reference proteome</keyword>
<evidence type="ECO:0000256" key="2">
    <source>
        <dbReference type="ARBA" id="ARBA00022692"/>
    </source>
</evidence>
<comment type="subcellular location">
    <subcellularLocation>
        <location evidence="1 7">Membrane</location>
    </subcellularLocation>
</comment>
<feature type="domain" description="HMA" evidence="9">
    <location>
        <begin position="196"/>
        <end position="263"/>
    </location>
</feature>
<dbReference type="Gene3D" id="3.40.50.1000">
    <property type="entry name" value="HAD superfamily/HAD-like"/>
    <property type="match status" value="1"/>
</dbReference>
<evidence type="ECO:0000259" key="9">
    <source>
        <dbReference type="PROSITE" id="PS50846"/>
    </source>
</evidence>
<dbReference type="InterPro" id="IPR023214">
    <property type="entry name" value="HAD_sf"/>
</dbReference>
<evidence type="ECO:0000313" key="11">
    <source>
        <dbReference type="Proteomes" id="UP000800040"/>
    </source>
</evidence>
<dbReference type="NCBIfam" id="TIGR01511">
    <property type="entry name" value="ATPase-IB1_Cu"/>
    <property type="match status" value="1"/>
</dbReference>
<dbReference type="OrthoDB" id="432719at2759"/>
<dbReference type="GO" id="GO:0005524">
    <property type="term" value="F:ATP binding"/>
    <property type="evidence" value="ECO:0007669"/>
    <property type="project" value="UniProtKB-UniRule"/>
</dbReference>
<dbReference type="GO" id="GO:0019829">
    <property type="term" value="F:ATPase-coupled monoatomic cation transmembrane transporter activity"/>
    <property type="evidence" value="ECO:0007669"/>
    <property type="project" value="InterPro"/>
</dbReference>
<dbReference type="Pfam" id="PF24534">
    <property type="entry name" value="HMA_PCA1"/>
    <property type="match status" value="1"/>
</dbReference>
<feature type="transmembrane region" description="Helical" evidence="7">
    <location>
        <begin position="375"/>
        <end position="396"/>
    </location>
</feature>
<dbReference type="GO" id="GO:0030003">
    <property type="term" value="P:intracellular monoatomic cation homeostasis"/>
    <property type="evidence" value="ECO:0007669"/>
    <property type="project" value="UniProtKB-ARBA"/>
</dbReference>
<dbReference type="InterPro" id="IPR027256">
    <property type="entry name" value="P-typ_ATPase_IB"/>
</dbReference>
<feature type="transmembrane region" description="Helical" evidence="7">
    <location>
        <begin position="953"/>
        <end position="974"/>
    </location>
</feature>
<dbReference type="GO" id="GO:0046872">
    <property type="term" value="F:metal ion binding"/>
    <property type="evidence" value="ECO:0007669"/>
    <property type="project" value="UniProtKB-KW"/>
</dbReference>
<dbReference type="NCBIfam" id="TIGR01494">
    <property type="entry name" value="ATPase_P-type"/>
    <property type="match status" value="1"/>
</dbReference>
<feature type="compositionally biased region" description="Basic and acidic residues" evidence="8">
    <location>
        <begin position="21"/>
        <end position="30"/>
    </location>
</feature>
<dbReference type="PROSITE" id="PS50846">
    <property type="entry name" value="HMA_2"/>
    <property type="match status" value="1"/>
</dbReference>
<dbReference type="EMBL" id="ML975414">
    <property type="protein sequence ID" value="KAF1830019.1"/>
    <property type="molecule type" value="Genomic_DNA"/>
</dbReference>
<keyword evidence="7" id="KW-0547">Nucleotide-binding</keyword>
<dbReference type="PROSITE" id="PS01229">
    <property type="entry name" value="COF_2"/>
    <property type="match status" value="1"/>
</dbReference>
<organism evidence="10 11">
    <name type="scientific">Decorospora gaudefroyi</name>
    <dbReference type="NCBI Taxonomy" id="184978"/>
    <lineage>
        <taxon>Eukaryota</taxon>
        <taxon>Fungi</taxon>
        <taxon>Dikarya</taxon>
        <taxon>Ascomycota</taxon>
        <taxon>Pezizomycotina</taxon>
        <taxon>Dothideomycetes</taxon>
        <taxon>Pleosporomycetidae</taxon>
        <taxon>Pleosporales</taxon>
        <taxon>Pleosporineae</taxon>
        <taxon>Pleosporaceae</taxon>
        <taxon>Decorospora</taxon>
    </lineage>
</organism>
<feature type="transmembrane region" description="Helical" evidence="7">
    <location>
        <begin position="980"/>
        <end position="999"/>
    </location>
</feature>
<dbReference type="InterPro" id="IPR044492">
    <property type="entry name" value="P_typ_ATPase_HD_dom"/>
</dbReference>
<dbReference type="InterPro" id="IPR059000">
    <property type="entry name" value="ATPase_P-type_domA"/>
</dbReference>
<keyword evidence="5 7" id="KW-1133">Transmembrane helix</keyword>
<comment type="similarity">
    <text evidence="7">Belongs to the cation transport ATPase (P-type) (TC 3.A.3) family. Type IB subfamily.</text>
</comment>
<evidence type="ECO:0000256" key="8">
    <source>
        <dbReference type="SAM" id="MobiDB-lite"/>
    </source>
</evidence>
<dbReference type="InterPro" id="IPR023299">
    <property type="entry name" value="ATPase_P-typ_cyto_dom_N"/>
</dbReference>
<dbReference type="GO" id="GO:0016887">
    <property type="term" value="F:ATP hydrolysis activity"/>
    <property type="evidence" value="ECO:0007669"/>
    <property type="project" value="InterPro"/>
</dbReference>
<dbReference type="PROSITE" id="PS00154">
    <property type="entry name" value="ATPASE_E1_E2"/>
    <property type="match status" value="1"/>
</dbReference>
<dbReference type="SFLD" id="SFLDG00002">
    <property type="entry name" value="C1.7:_P-type_atpase_like"/>
    <property type="match status" value="1"/>
</dbReference>
<dbReference type="Pfam" id="PF00122">
    <property type="entry name" value="E1-E2_ATPase"/>
    <property type="match status" value="1"/>
</dbReference>
<keyword evidence="6 7" id="KW-0472">Membrane</keyword>
<dbReference type="SUPFAM" id="SSF81653">
    <property type="entry name" value="Calcium ATPase, transduction domain A"/>
    <property type="match status" value="1"/>
</dbReference>
<accession>A0A6A5JZQ0</accession>
<dbReference type="InterPro" id="IPR023298">
    <property type="entry name" value="ATPase_P-typ_TM_dom_sf"/>
</dbReference>
<feature type="transmembrane region" description="Helical" evidence="7">
    <location>
        <begin position="408"/>
        <end position="432"/>
    </location>
</feature>
<dbReference type="Gene3D" id="3.30.70.100">
    <property type="match status" value="1"/>
</dbReference>
<dbReference type="InterPro" id="IPR018303">
    <property type="entry name" value="ATPase_P-typ_P_site"/>
</dbReference>
<feature type="region of interest" description="Disordered" evidence="8">
    <location>
        <begin position="1"/>
        <end position="51"/>
    </location>
</feature>
<dbReference type="CDD" id="cd00371">
    <property type="entry name" value="HMA"/>
    <property type="match status" value="1"/>
</dbReference>
<evidence type="ECO:0000256" key="1">
    <source>
        <dbReference type="ARBA" id="ARBA00004370"/>
    </source>
</evidence>
<feature type="transmembrane region" description="Helical" evidence="7">
    <location>
        <begin position="349"/>
        <end position="369"/>
    </location>
</feature>
<evidence type="ECO:0000256" key="5">
    <source>
        <dbReference type="ARBA" id="ARBA00022989"/>
    </source>
</evidence>
<feature type="transmembrane region" description="Helical" evidence="7">
    <location>
        <begin position="596"/>
        <end position="620"/>
    </location>
</feature>